<gene>
    <name evidence="1" type="ORF">EJ04DRAFT_455317</name>
</gene>
<feature type="non-terminal residue" evidence="1">
    <location>
        <position position="303"/>
    </location>
</feature>
<proteinExistence type="predicted"/>
<reference evidence="1" key="1">
    <citation type="journal article" date="2020" name="Stud. Mycol.">
        <title>101 Dothideomycetes genomes: a test case for predicting lifestyles and emergence of pathogens.</title>
        <authorList>
            <person name="Haridas S."/>
            <person name="Albert R."/>
            <person name="Binder M."/>
            <person name="Bloem J."/>
            <person name="Labutti K."/>
            <person name="Salamov A."/>
            <person name="Andreopoulos B."/>
            <person name="Baker S."/>
            <person name="Barry K."/>
            <person name="Bills G."/>
            <person name="Bluhm B."/>
            <person name="Cannon C."/>
            <person name="Castanera R."/>
            <person name="Culley D."/>
            <person name="Daum C."/>
            <person name="Ezra D."/>
            <person name="Gonzalez J."/>
            <person name="Henrissat B."/>
            <person name="Kuo A."/>
            <person name="Liang C."/>
            <person name="Lipzen A."/>
            <person name="Lutzoni F."/>
            <person name="Magnuson J."/>
            <person name="Mondo S."/>
            <person name="Nolan M."/>
            <person name="Ohm R."/>
            <person name="Pangilinan J."/>
            <person name="Park H.-J."/>
            <person name="Ramirez L."/>
            <person name="Alfaro M."/>
            <person name="Sun H."/>
            <person name="Tritt A."/>
            <person name="Yoshinaga Y."/>
            <person name="Zwiers L.-H."/>
            <person name="Turgeon B."/>
            <person name="Goodwin S."/>
            <person name="Spatafora J."/>
            <person name="Crous P."/>
            <person name="Grigoriev I."/>
        </authorList>
    </citation>
    <scope>NUCLEOTIDE SEQUENCE</scope>
    <source>
        <strain evidence="1">CBS 125425</strain>
    </source>
</reference>
<protein>
    <submittedName>
        <fullName evidence="1">Uncharacterized protein</fullName>
    </submittedName>
</protein>
<keyword evidence="2" id="KW-1185">Reference proteome</keyword>
<dbReference type="Proteomes" id="UP000799444">
    <property type="component" value="Unassembled WGS sequence"/>
</dbReference>
<organism evidence="1 2">
    <name type="scientific">Polyplosphaeria fusca</name>
    <dbReference type="NCBI Taxonomy" id="682080"/>
    <lineage>
        <taxon>Eukaryota</taxon>
        <taxon>Fungi</taxon>
        <taxon>Dikarya</taxon>
        <taxon>Ascomycota</taxon>
        <taxon>Pezizomycotina</taxon>
        <taxon>Dothideomycetes</taxon>
        <taxon>Pleosporomycetidae</taxon>
        <taxon>Pleosporales</taxon>
        <taxon>Tetraplosphaeriaceae</taxon>
        <taxon>Polyplosphaeria</taxon>
    </lineage>
</organism>
<dbReference type="AlphaFoldDB" id="A0A9P4RC25"/>
<evidence type="ECO:0000313" key="1">
    <source>
        <dbReference type="EMBL" id="KAF2740301.1"/>
    </source>
</evidence>
<name>A0A9P4RC25_9PLEO</name>
<comment type="caution">
    <text evidence="1">The sequence shown here is derived from an EMBL/GenBank/DDBJ whole genome shotgun (WGS) entry which is preliminary data.</text>
</comment>
<dbReference type="OrthoDB" id="3740914at2759"/>
<dbReference type="EMBL" id="ML996100">
    <property type="protein sequence ID" value="KAF2740301.1"/>
    <property type="molecule type" value="Genomic_DNA"/>
</dbReference>
<accession>A0A9P4RC25</accession>
<sequence length="303" mass="35135">MTSIDHLITKATVILAQPTDWNKWIFLRKDSAEKNQLWKYVDPSKMTEEIPRLADEEPKKKTADDFKKEGREAGTVYGIEDLSDSEYRKYSGWRSEYVAEKAIFDKKEAALRQFNSEIAQTITDIIVTIKGTFNMTTEHRLHYIMKLDSPHERLRKLNAELSPSTFEQESILLQQYHEIKKYPKQANVSDWLDRYEALIELMEEAKLAEVSGARAQAEFLLCVQGGDDSWATAQRIKLIKKQRTANDFTSIRDLIQEYRLWWRQTKPVAASLSSFAGTLGDNMNTRSYQDARYNCPCGASHRF</sequence>
<evidence type="ECO:0000313" key="2">
    <source>
        <dbReference type="Proteomes" id="UP000799444"/>
    </source>
</evidence>